<proteinExistence type="predicted"/>
<gene>
    <name evidence="6" type="ORF">GT037_001974</name>
</gene>
<organism evidence="6 7">
    <name type="scientific">Alternaria burnsii</name>
    <dbReference type="NCBI Taxonomy" id="1187904"/>
    <lineage>
        <taxon>Eukaryota</taxon>
        <taxon>Fungi</taxon>
        <taxon>Dikarya</taxon>
        <taxon>Ascomycota</taxon>
        <taxon>Pezizomycotina</taxon>
        <taxon>Dothideomycetes</taxon>
        <taxon>Pleosporomycetidae</taxon>
        <taxon>Pleosporales</taxon>
        <taxon>Pleosporineae</taxon>
        <taxon>Pleosporaceae</taxon>
        <taxon>Alternaria</taxon>
        <taxon>Alternaria sect. Alternaria</taxon>
    </lineage>
</organism>
<dbReference type="SUPFAM" id="SSF53474">
    <property type="entry name" value="alpha/beta-Hydrolases"/>
    <property type="match status" value="2"/>
</dbReference>
<evidence type="ECO:0000256" key="4">
    <source>
        <dbReference type="SAM" id="SignalP"/>
    </source>
</evidence>
<dbReference type="Gene3D" id="3.30.379.10">
    <property type="entry name" value="Chitobiase/beta-hexosaminidase domain 2-like"/>
    <property type="match status" value="1"/>
</dbReference>
<evidence type="ECO:0000256" key="2">
    <source>
        <dbReference type="ARBA" id="ARBA00022729"/>
    </source>
</evidence>
<dbReference type="RefSeq" id="XP_038790313.1">
    <property type="nucleotide sequence ID" value="XM_038927021.1"/>
</dbReference>
<dbReference type="Gene3D" id="1.20.58.2150">
    <property type="match status" value="1"/>
</dbReference>
<keyword evidence="7" id="KW-1185">Reference proteome</keyword>
<dbReference type="GO" id="GO:0016787">
    <property type="term" value="F:hydrolase activity"/>
    <property type="evidence" value="ECO:0007669"/>
    <property type="project" value="UniProtKB-KW"/>
</dbReference>
<dbReference type="Proteomes" id="UP000596902">
    <property type="component" value="Unassembled WGS sequence"/>
</dbReference>
<dbReference type="GO" id="GO:0005576">
    <property type="term" value="C:extracellular region"/>
    <property type="evidence" value="ECO:0007669"/>
    <property type="project" value="InterPro"/>
</dbReference>
<sequence length="1330" mass="149044">MMFASIAILQVLCVAVTSAQLTSKLTEIIDFGPNPRNVSMFIYVPANLPPNPPILVSPHWCHGTAQQVFDYRPWASLGDEYGFISIYPNASTLNTDQCWDVSSQQSLTHNGGGDALGIVSMVRWTLEKYHADKDRVFVTGTSSGAMMTNVLIGSYPDVFAAGSAWAGVPFGCFAGDGFDVWSDACATGQIIKTGPQWAALVRNAYPSYRGFRPKFQTLHGTADTTLYPQNFREQIKQWTSVFGVSQKPTEITENVPFQGWTRFRYGDKFEAYEAGSVTHDIPTDSDTVMDFFDLKCSGPSCFSRPRSGNIMQILNLFVAVCAFSEFTVHALLEEKFVGFEPEDQTLDIAGATLIADADDFLGVHIALKSLVEDFEQITGIRPALNNATTNSTVPASATGVIVGSVGSKLIRQISAEKGLDISDVEGRWEVFKTAVIANPIAGVERALVIVGSDKRGTIFGIHTLAEQSGQSPYHWWADVPTKKHAAIFALPKATVHGPPSVKYRGLFINDEAPALVTWWAARHNSSYYPLDTEFYSHVFDLLLRLKANYLWPAMWGSSTPAPGHIFFTDDPRNQQLADDYGIVVSTSHHEPMQRATNEWNATETGPWDWRLNKDNVTRFMEEGIRRMGNNESYVTLGMRGPSDSAIVGDDALEILREVFEVERQIFKEVLGDQKVNQAWTIYKEVATYYAAGLMHLRFMLTSYIYNQVTIIMPDDNHGQILRLPTGDETAREGGAGIYFHFEYFGRPRSYKWSNTNNLPKVLKELLQAYWRGANQVWVINLGDIKPLEQPFGFAMDLAWDVSKFDFDIIPEYLRLYSERELGSEHADDVAALLMEFNYLIGMRRFEMVQPDTYSILNYHEAERILARWNLLADQTKTLFEQIPEDYKAAYYELVFYPIVSGATHYAVNIGTGLNYRHAMERRNSANALAHQVLAEFDYDYDLVQDFDALLDGKWRNIMSQAKLETFDTGKAKNWMNPSRDILSNLSFVQLRQNMQFSVGNLGIYAEGSNSPLDQGRWAESIDPSMPFTKSPAQLPEMSPYGPSRRTIDLFMRGDYRVPIDWQLGDIPVDWLSIAPSSGRLDVTAEEQRLNVTIDWTQVPEGYNDTVEVGITSTPSFYPYNDVIRIPVQNRKVPTDFRGFPETAGYVSIESPHFQQSSSSPNTRTASETVAFVHVPYLGTRTESGSVALRPFHAARASLLDSKSAYVEYNIYLFKDTPALNATIYINAGLDTDPNLLMEFSLSLDDAPQNFTRVLGDPKDAGDVPPEWTNNVMNQVWTKEVSLGDAKEGAHTLRWSVNSPEVYLEKLVLDTRGGVKNSYLGPPESNMAGFD</sequence>
<protein>
    <recommendedName>
        <fullName evidence="5">Gylcosyl hydrolase 115 C-terminal domain-containing protein</fullName>
    </recommendedName>
</protein>
<dbReference type="Gene3D" id="3.40.50.1820">
    <property type="entry name" value="alpha/beta hydrolase"/>
    <property type="match status" value="1"/>
</dbReference>
<dbReference type="Pfam" id="PF10503">
    <property type="entry name" value="Esterase_PHB"/>
    <property type="match status" value="1"/>
</dbReference>
<dbReference type="PANTHER" id="PTHR37842">
    <property type="match status" value="1"/>
</dbReference>
<accession>A0A8H7BF85</accession>
<comment type="pathway">
    <text evidence="1">Mycotoxin biosynthesis.</text>
</comment>
<evidence type="ECO:0000259" key="5">
    <source>
        <dbReference type="Pfam" id="PF17829"/>
    </source>
</evidence>
<comment type="caution">
    <text evidence="6">The sequence shown here is derived from an EMBL/GenBank/DDBJ whole genome shotgun (WGS) entry which is preliminary data.</text>
</comment>
<name>A0A8H7BF85_9PLEO</name>
<feature type="signal peptide" evidence="4">
    <location>
        <begin position="1"/>
        <end position="19"/>
    </location>
</feature>
<dbReference type="GeneID" id="62200199"/>
<dbReference type="Gene3D" id="3.20.20.520">
    <property type="entry name" value="Glycosyl hydrolase family 115"/>
    <property type="match status" value="1"/>
</dbReference>
<dbReference type="InterPro" id="IPR031924">
    <property type="entry name" value="GH115"/>
</dbReference>
<dbReference type="InterPro" id="IPR042301">
    <property type="entry name" value="GH115_sf"/>
</dbReference>
<keyword evidence="3" id="KW-0378">Hydrolase</keyword>
<evidence type="ECO:0000256" key="3">
    <source>
        <dbReference type="ARBA" id="ARBA00022801"/>
    </source>
</evidence>
<dbReference type="Gene3D" id="2.60.120.1620">
    <property type="match status" value="1"/>
</dbReference>
<dbReference type="PANTHER" id="PTHR37842:SF2">
    <property type="entry name" value="GYLCOSYL HYDROLASE 115 C-TERMINAL DOMAIN-CONTAINING PROTEIN"/>
    <property type="match status" value="1"/>
</dbReference>
<feature type="domain" description="Gylcosyl hydrolase 115 C-terminal" evidence="5">
    <location>
        <begin position="1138"/>
        <end position="1323"/>
    </location>
</feature>
<evidence type="ECO:0000313" key="7">
    <source>
        <dbReference type="Proteomes" id="UP000596902"/>
    </source>
</evidence>
<dbReference type="InterPro" id="IPR029058">
    <property type="entry name" value="AB_hydrolase_fold"/>
</dbReference>
<keyword evidence="2 4" id="KW-0732">Signal</keyword>
<evidence type="ECO:0000313" key="6">
    <source>
        <dbReference type="EMBL" id="KAF7680323.1"/>
    </source>
</evidence>
<dbReference type="Pfam" id="PF17829">
    <property type="entry name" value="GH115_C"/>
    <property type="match status" value="1"/>
</dbReference>
<dbReference type="InterPro" id="IPR041437">
    <property type="entry name" value="GH115_C"/>
</dbReference>
<reference evidence="6" key="2">
    <citation type="submission" date="2020-08" db="EMBL/GenBank/DDBJ databases">
        <title>Draft Genome Sequence of Cumin Blight Pathogen Alternaria burnsii.</title>
        <authorList>
            <person name="Feng Z."/>
        </authorList>
    </citation>
    <scope>NUCLEOTIDE SEQUENCE</scope>
    <source>
        <strain evidence="6">CBS107.38</strain>
    </source>
</reference>
<dbReference type="EMBL" id="JAAABM010000002">
    <property type="protein sequence ID" value="KAF7680323.1"/>
    <property type="molecule type" value="Genomic_DNA"/>
</dbReference>
<dbReference type="Pfam" id="PF15979">
    <property type="entry name" value="Glyco_hydro_115"/>
    <property type="match status" value="1"/>
</dbReference>
<feature type="chain" id="PRO_5034169107" description="Gylcosyl hydrolase 115 C-terminal domain-containing protein" evidence="4">
    <location>
        <begin position="20"/>
        <end position="1330"/>
    </location>
</feature>
<dbReference type="InterPro" id="IPR010126">
    <property type="entry name" value="Esterase_phb"/>
</dbReference>
<evidence type="ECO:0000256" key="1">
    <source>
        <dbReference type="ARBA" id="ARBA00004685"/>
    </source>
</evidence>
<reference evidence="6" key="1">
    <citation type="submission" date="2020-01" db="EMBL/GenBank/DDBJ databases">
        <authorList>
            <person name="Feng Z.H.Z."/>
        </authorList>
    </citation>
    <scope>NUCLEOTIDE SEQUENCE</scope>
    <source>
        <strain evidence="6">CBS107.38</strain>
    </source>
</reference>
<dbReference type="NCBIfam" id="TIGR01840">
    <property type="entry name" value="esterase_phb"/>
    <property type="match status" value="1"/>
</dbReference>
<dbReference type="InterPro" id="IPR029018">
    <property type="entry name" value="Hex-like_dom2"/>
</dbReference>